<gene>
    <name evidence="1" type="ORF">GCM10023210_21170</name>
</gene>
<keyword evidence="2" id="KW-1185">Reference proteome</keyword>
<dbReference type="Proteomes" id="UP001500353">
    <property type="component" value="Unassembled WGS sequence"/>
</dbReference>
<evidence type="ECO:0000313" key="2">
    <source>
        <dbReference type="Proteomes" id="UP001500353"/>
    </source>
</evidence>
<dbReference type="EMBL" id="BAABHX010000003">
    <property type="protein sequence ID" value="GAA5092365.1"/>
    <property type="molecule type" value="Genomic_DNA"/>
</dbReference>
<evidence type="ECO:0008006" key="3">
    <source>
        <dbReference type="Google" id="ProtNLM"/>
    </source>
</evidence>
<accession>A0ABP9MBA8</accession>
<dbReference type="PROSITE" id="PS51257">
    <property type="entry name" value="PROKAR_LIPOPROTEIN"/>
    <property type="match status" value="1"/>
</dbReference>
<reference evidence="2" key="1">
    <citation type="journal article" date="2019" name="Int. J. Syst. Evol. Microbiol.">
        <title>The Global Catalogue of Microorganisms (GCM) 10K type strain sequencing project: providing services to taxonomists for standard genome sequencing and annotation.</title>
        <authorList>
            <consortium name="The Broad Institute Genomics Platform"/>
            <consortium name="The Broad Institute Genome Sequencing Center for Infectious Disease"/>
            <person name="Wu L."/>
            <person name="Ma J."/>
        </authorList>
    </citation>
    <scope>NUCLEOTIDE SEQUENCE [LARGE SCALE GENOMIC DNA]</scope>
    <source>
        <strain evidence="2">JCM 18019</strain>
    </source>
</reference>
<sequence length="143" mass="17072">MKQVILIVILLLFFSCTDKKKKIEFVQSKVTKSLFLIKNPPENDFLLKKEISLFLIKNHSKNKNEYKMFYKYSSNTKDFIENERPGGYFREYLDHYREDQFATFTIEQCEIDSTKLLGRLYFYGLKGSDDGQKEIDTLIYKCK</sequence>
<dbReference type="RefSeq" id="WP_345203442.1">
    <property type="nucleotide sequence ID" value="NZ_BAABHX010000003.1"/>
</dbReference>
<organism evidence="1 2">
    <name type="scientific">Chryseobacterium ginsengisoli</name>
    <dbReference type="NCBI Taxonomy" id="363853"/>
    <lineage>
        <taxon>Bacteria</taxon>
        <taxon>Pseudomonadati</taxon>
        <taxon>Bacteroidota</taxon>
        <taxon>Flavobacteriia</taxon>
        <taxon>Flavobacteriales</taxon>
        <taxon>Weeksellaceae</taxon>
        <taxon>Chryseobacterium group</taxon>
        <taxon>Chryseobacterium</taxon>
    </lineage>
</organism>
<comment type="caution">
    <text evidence="1">The sequence shown here is derived from an EMBL/GenBank/DDBJ whole genome shotgun (WGS) entry which is preliminary data.</text>
</comment>
<evidence type="ECO:0000313" key="1">
    <source>
        <dbReference type="EMBL" id="GAA5092365.1"/>
    </source>
</evidence>
<proteinExistence type="predicted"/>
<name>A0ABP9MBA8_9FLAO</name>
<protein>
    <recommendedName>
        <fullName evidence="3">Lipoprotein</fullName>
    </recommendedName>
</protein>